<dbReference type="Gene3D" id="1.10.10.10">
    <property type="entry name" value="Winged helix-like DNA-binding domain superfamily/Winged helix DNA-binding domain"/>
    <property type="match status" value="1"/>
</dbReference>
<evidence type="ECO:0000259" key="6">
    <source>
        <dbReference type="Pfam" id="PF08281"/>
    </source>
</evidence>
<evidence type="ECO:0000256" key="1">
    <source>
        <dbReference type="ARBA" id="ARBA00010641"/>
    </source>
</evidence>
<dbReference type="SUPFAM" id="SSF88659">
    <property type="entry name" value="Sigma3 and sigma4 domains of RNA polymerase sigma factors"/>
    <property type="match status" value="1"/>
</dbReference>
<protein>
    <submittedName>
        <fullName evidence="7">Sigma-70 family RNA polymerase sigma factor</fullName>
    </submittedName>
</protein>
<comment type="caution">
    <text evidence="7">The sequence shown here is derived from an EMBL/GenBank/DDBJ whole genome shotgun (WGS) entry which is preliminary data.</text>
</comment>
<dbReference type="PANTHER" id="PTHR43133">
    <property type="entry name" value="RNA POLYMERASE ECF-TYPE SIGMA FACTO"/>
    <property type="match status" value="1"/>
</dbReference>
<feature type="domain" description="RNA polymerase sigma-70 region 2" evidence="5">
    <location>
        <begin position="13"/>
        <end position="79"/>
    </location>
</feature>
<dbReference type="InterPro" id="IPR007627">
    <property type="entry name" value="RNA_pol_sigma70_r2"/>
</dbReference>
<gene>
    <name evidence="7" type="ORF">HND93_28720</name>
</gene>
<dbReference type="EMBL" id="JABFDB010000031">
    <property type="protein sequence ID" value="NYZ23702.1"/>
    <property type="molecule type" value="Genomic_DNA"/>
</dbReference>
<dbReference type="InterPro" id="IPR014284">
    <property type="entry name" value="RNA_pol_sigma-70_dom"/>
</dbReference>
<feature type="domain" description="RNA polymerase sigma factor 70 region 4 type 2" evidence="6">
    <location>
        <begin position="111"/>
        <end position="163"/>
    </location>
</feature>
<dbReference type="PANTHER" id="PTHR43133:SF63">
    <property type="entry name" value="RNA POLYMERASE SIGMA FACTOR FECI-RELATED"/>
    <property type="match status" value="1"/>
</dbReference>
<evidence type="ECO:0000256" key="2">
    <source>
        <dbReference type="ARBA" id="ARBA00023015"/>
    </source>
</evidence>
<sequence length="187" mass="20008">MTEAMPNGLVAAFQAHYDELLRFLARRLGTAERAADVAQDTYLRLTTANKGGDEVRDARAFVFRVAGNLAIDERRRDGRRADVQATAEAGSAVPDPAPSAEAGLLQRERLRLLDSALEELPANVRSALLLSRVDGLTHVAIARRLGVSESMVAKYIAQALRHCRRRLGAAGEGGRGAAAGPAGRGRL</sequence>
<evidence type="ECO:0000313" key="8">
    <source>
        <dbReference type="Proteomes" id="UP000584642"/>
    </source>
</evidence>
<dbReference type="Proteomes" id="UP000584642">
    <property type="component" value="Unassembled WGS sequence"/>
</dbReference>
<proteinExistence type="inferred from homology"/>
<dbReference type="InterPro" id="IPR036388">
    <property type="entry name" value="WH-like_DNA-bd_sf"/>
</dbReference>
<evidence type="ECO:0000259" key="5">
    <source>
        <dbReference type="Pfam" id="PF04542"/>
    </source>
</evidence>
<name>A0ABX2TH79_9PROT</name>
<keyword evidence="8" id="KW-1185">Reference proteome</keyword>
<evidence type="ECO:0000256" key="4">
    <source>
        <dbReference type="ARBA" id="ARBA00023163"/>
    </source>
</evidence>
<dbReference type="InterPro" id="IPR013324">
    <property type="entry name" value="RNA_pol_sigma_r3/r4-like"/>
</dbReference>
<dbReference type="RefSeq" id="WP_180285481.1">
    <property type="nucleotide sequence ID" value="NZ_JABFDB010000031.1"/>
</dbReference>
<evidence type="ECO:0000313" key="7">
    <source>
        <dbReference type="EMBL" id="NYZ23702.1"/>
    </source>
</evidence>
<dbReference type="InterPro" id="IPR013249">
    <property type="entry name" value="RNA_pol_sigma70_r4_t2"/>
</dbReference>
<keyword evidence="2" id="KW-0805">Transcription regulation</keyword>
<evidence type="ECO:0000256" key="3">
    <source>
        <dbReference type="ARBA" id="ARBA00023082"/>
    </source>
</evidence>
<accession>A0ABX2TH79</accession>
<organism evidence="7 8">
    <name type="scientific">Azospirillum oleiclasticum</name>
    <dbReference type="NCBI Taxonomy" id="2735135"/>
    <lineage>
        <taxon>Bacteria</taxon>
        <taxon>Pseudomonadati</taxon>
        <taxon>Pseudomonadota</taxon>
        <taxon>Alphaproteobacteria</taxon>
        <taxon>Rhodospirillales</taxon>
        <taxon>Azospirillaceae</taxon>
        <taxon>Azospirillum</taxon>
    </lineage>
</organism>
<keyword evidence="4" id="KW-0804">Transcription</keyword>
<dbReference type="Gene3D" id="1.10.1740.10">
    <property type="match status" value="1"/>
</dbReference>
<dbReference type="InterPro" id="IPR039425">
    <property type="entry name" value="RNA_pol_sigma-70-like"/>
</dbReference>
<reference evidence="7 8" key="1">
    <citation type="submission" date="2020-05" db="EMBL/GenBank/DDBJ databases">
        <title>Azospirillum oleiclasticum sp. nov, a nitrogen-fixing and heavy crude oil-emulsifying bacterium isolated from the crude oil of Yumen Oilfield.</title>
        <authorList>
            <person name="Wu D."/>
            <person name="Cai M."/>
            <person name="Zhang X."/>
        </authorList>
    </citation>
    <scope>NUCLEOTIDE SEQUENCE [LARGE SCALE GENOMIC DNA]</scope>
    <source>
        <strain evidence="7 8">ROY-1-1-2</strain>
    </source>
</reference>
<dbReference type="Pfam" id="PF04542">
    <property type="entry name" value="Sigma70_r2"/>
    <property type="match status" value="1"/>
</dbReference>
<dbReference type="SUPFAM" id="SSF88946">
    <property type="entry name" value="Sigma2 domain of RNA polymerase sigma factors"/>
    <property type="match status" value="1"/>
</dbReference>
<dbReference type="InterPro" id="IPR013325">
    <property type="entry name" value="RNA_pol_sigma_r2"/>
</dbReference>
<keyword evidence="3" id="KW-0731">Sigma factor</keyword>
<dbReference type="Pfam" id="PF08281">
    <property type="entry name" value="Sigma70_r4_2"/>
    <property type="match status" value="1"/>
</dbReference>
<dbReference type="NCBIfam" id="TIGR02937">
    <property type="entry name" value="sigma70-ECF"/>
    <property type="match status" value="1"/>
</dbReference>
<comment type="similarity">
    <text evidence="1">Belongs to the sigma-70 factor family. ECF subfamily.</text>
</comment>